<name>A0A382TIY0_9ZZZZ</name>
<accession>A0A382TIY0</accession>
<dbReference type="AlphaFoldDB" id="A0A382TIY0"/>
<proteinExistence type="predicted"/>
<gene>
    <name evidence="1" type="ORF">METZ01_LOCUS374212</name>
</gene>
<reference evidence="1" key="1">
    <citation type="submission" date="2018-05" db="EMBL/GenBank/DDBJ databases">
        <authorList>
            <person name="Lanie J.A."/>
            <person name="Ng W.-L."/>
            <person name="Kazmierczak K.M."/>
            <person name="Andrzejewski T.M."/>
            <person name="Davidsen T.M."/>
            <person name="Wayne K.J."/>
            <person name="Tettelin H."/>
            <person name="Glass J.I."/>
            <person name="Rusch D."/>
            <person name="Podicherti R."/>
            <person name="Tsui H.-C.T."/>
            <person name="Winkler M.E."/>
        </authorList>
    </citation>
    <scope>NUCLEOTIDE SEQUENCE</scope>
</reference>
<organism evidence="1">
    <name type="scientific">marine metagenome</name>
    <dbReference type="NCBI Taxonomy" id="408172"/>
    <lineage>
        <taxon>unclassified sequences</taxon>
        <taxon>metagenomes</taxon>
        <taxon>ecological metagenomes</taxon>
    </lineage>
</organism>
<dbReference type="EMBL" id="UINC01136533">
    <property type="protein sequence ID" value="SVD21358.1"/>
    <property type="molecule type" value="Genomic_DNA"/>
</dbReference>
<protein>
    <submittedName>
        <fullName evidence="1">Uncharacterized protein</fullName>
    </submittedName>
</protein>
<evidence type="ECO:0000313" key="1">
    <source>
        <dbReference type="EMBL" id="SVD21358.1"/>
    </source>
</evidence>
<sequence length="93" mass="11073">MIEFIQEKDSDTFVEAIEFLEEEIRRTLTEAESDMDSNSKAKKQVVVLVEKTIGEYTKYIKHSIEINPFCLKEIKQLRSGRQFWVDWRAENLE</sequence>